<name>A0AAV3ZG66_9GAST</name>
<evidence type="ECO:0000313" key="2">
    <source>
        <dbReference type="Proteomes" id="UP000735302"/>
    </source>
</evidence>
<dbReference type="Proteomes" id="UP000735302">
    <property type="component" value="Unassembled WGS sequence"/>
</dbReference>
<protein>
    <submittedName>
        <fullName evidence="1">Uncharacterized protein</fullName>
    </submittedName>
</protein>
<comment type="caution">
    <text evidence="1">The sequence shown here is derived from an EMBL/GenBank/DDBJ whole genome shotgun (WGS) entry which is preliminary data.</text>
</comment>
<sequence length="93" mass="9920">MVRGAAAESCRMGDQNLAQVVHHSYLSATLLTKDDSVAAPCMVHGHTNTQIVPGVAKVVAGVEEEVVVVVVAPAMTIVLMMTARQRQPLISRR</sequence>
<dbReference type="AlphaFoldDB" id="A0AAV3ZG66"/>
<reference evidence="1 2" key="1">
    <citation type="journal article" date="2021" name="Elife">
        <title>Chloroplast acquisition without the gene transfer in kleptoplastic sea slugs, Plakobranchus ocellatus.</title>
        <authorList>
            <person name="Maeda T."/>
            <person name="Takahashi S."/>
            <person name="Yoshida T."/>
            <person name="Shimamura S."/>
            <person name="Takaki Y."/>
            <person name="Nagai Y."/>
            <person name="Toyoda A."/>
            <person name="Suzuki Y."/>
            <person name="Arimoto A."/>
            <person name="Ishii H."/>
            <person name="Satoh N."/>
            <person name="Nishiyama T."/>
            <person name="Hasebe M."/>
            <person name="Maruyama T."/>
            <person name="Minagawa J."/>
            <person name="Obokata J."/>
            <person name="Shigenobu S."/>
        </authorList>
    </citation>
    <scope>NUCLEOTIDE SEQUENCE [LARGE SCALE GENOMIC DNA]</scope>
</reference>
<keyword evidence="2" id="KW-1185">Reference proteome</keyword>
<proteinExistence type="predicted"/>
<evidence type="ECO:0000313" key="1">
    <source>
        <dbReference type="EMBL" id="GFN94905.1"/>
    </source>
</evidence>
<accession>A0AAV3ZG66</accession>
<gene>
    <name evidence="1" type="ORF">PoB_002141100</name>
</gene>
<dbReference type="EMBL" id="BLXT01002480">
    <property type="protein sequence ID" value="GFN94905.1"/>
    <property type="molecule type" value="Genomic_DNA"/>
</dbReference>
<organism evidence="1 2">
    <name type="scientific">Plakobranchus ocellatus</name>
    <dbReference type="NCBI Taxonomy" id="259542"/>
    <lineage>
        <taxon>Eukaryota</taxon>
        <taxon>Metazoa</taxon>
        <taxon>Spiralia</taxon>
        <taxon>Lophotrochozoa</taxon>
        <taxon>Mollusca</taxon>
        <taxon>Gastropoda</taxon>
        <taxon>Heterobranchia</taxon>
        <taxon>Euthyneura</taxon>
        <taxon>Panpulmonata</taxon>
        <taxon>Sacoglossa</taxon>
        <taxon>Placobranchoidea</taxon>
        <taxon>Plakobranchidae</taxon>
        <taxon>Plakobranchus</taxon>
    </lineage>
</organism>